<organism evidence="2 3">
    <name type="scientific">Yokenella regensburgei</name>
    <dbReference type="NCBI Taxonomy" id="158877"/>
    <lineage>
        <taxon>Bacteria</taxon>
        <taxon>Pseudomonadati</taxon>
        <taxon>Pseudomonadota</taxon>
        <taxon>Gammaproteobacteria</taxon>
        <taxon>Enterobacterales</taxon>
        <taxon>Enterobacteriaceae</taxon>
        <taxon>Yokenella</taxon>
    </lineage>
</organism>
<evidence type="ECO:0000313" key="3">
    <source>
        <dbReference type="Proteomes" id="UP000251313"/>
    </source>
</evidence>
<proteinExistence type="predicted"/>
<comment type="caution">
    <text evidence="2">The sequence shown here is derived from an EMBL/GenBank/DDBJ whole genome shotgun (WGS) entry which is preliminary data.</text>
</comment>
<reference evidence="2 3" key="1">
    <citation type="submission" date="2018-06" db="EMBL/GenBank/DDBJ databases">
        <authorList>
            <consortium name="Pathogen Informatics"/>
            <person name="Doyle S."/>
        </authorList>
    </citation>
    <scope>NUCLEOTIDE SEQUENCE [LARGE SCALE GENOMIC DNA]</scope>
    <source>
        <strain evidence="2 3">NCTC11967</strain>
    </source>
</reference>
<name>A0AB38G0J7_9ENTR</name>
<dbReference type="RefSeq" id="WP_006818187.1">
    <property type="nucleotide sequence ID" value="NZ_CABKQJ010000015.1"/>
</dbReference>
<sequence length="99" mass="11714">MSSKQELARRKAHLLSTIQQQRLDLSTCQRDWVSATQSYDRGWNMLLNLRSWALVGSSIAAVWSVRHPRFLIRWARRGFGLWSAWRMVKSTLRQQQLRS</sequence>
<evidence type="ECO:0000313" key="4">
    <source>
        <dbReference type="Proteomes" id="UP000267341"/>
    </source>
</evidence>
<dbReference type="Pfam" id="PF13997">
    <property type="entry name" value="YqjK"/>
    <property type="match status" value="1"/>
</dbReference>
<reference evidence="1 4" key="2">
    <citation type="submission" date="2018-10" db="EMBL/GenBank/DDBJ databases">
        <title>Genomic Encyclopedia of Type Strains, Phase IV (KMG-IV): sequencing the most valuable type-strain genomes for metagenomic binning, comparative biology and taxonomic classification.</title>
        <authorList>
            <person name="Goeker M."/>
        </authorList>
    </citation>
    <scope>NUCLEOTIDE SEQUENCE [LARGE SCALE GENOMIC DNA]</scope>
    <source>
        <strain evidence="1 4">DSM 5079</strain>
    </source>
</reference>
<keyword evidence="4" id="KW-1185">Reference proteome</keyword>
<dbReference type="GeneID" id="66904874"/>
<dbReference type="Proteomes" id="UP000251313">
    <property type="component" value="Unassembled WGS sequence"/>
</dbReference>
<gene>
    <name evidence="1" type="ORF">C7387_2878</name>
    <name evidence="2" type="ORF">NCTC11967_03842</name>
</gene>
<evidence type="ECO:0000313" key="2">
    <source>
        <dbReference type="EMBL" id="SQA64807.1"/>
    </source>
</evidence>
<accession>A0AB38G0J7</accession>
<dbReference type="AlphaFoldDB" id="A0AB38G0J7"/>
<protein>
    <submittedName>
        <fullName evidence="1">YqjK-like protein</fullName>
    </submittedName>
</protein>
<evidence type="ECO:0000313" key="1">
    <source>
        <dbReference type="EMBL" id="RKR54708.1"/>
    </source>
</evidence>
<dbReference type="InterPro" id="IPR025612">
    <property type="entry name" value="YqjK"/>
</dbReference>
<dbReference type="Proteomes" id="UP000267341">
    <property type="component" value="Unassembled WGS sequence"/>
</dbReference>
<dbReference type="EMBL" id="RBIZ01000004">
    <property type="protein sequence ID" value="RKR54708.1"/>
    <property type="molecule type" value="Genomic_DNA"/>
</dbReference>
<dbReference type="EMBL" id="UAVL01000019">
    <property type="protein sequence ID" value="SQA64807.1"/>
    <property type="molecule type" value="Genomic_DNA"/>
</dbReference>